<dbReference type="InterPro" id="IPR025700">
    <property type="entry name" value="Lys/Orn_oxygenase"/>
</dbReference>
<sequence length="432" mass="50206">MKKIDAVIIGGGPYGLGLGVLAEEIENFEVLVFEREDSLEWHPGMLLDGTTLQDAFLADLVTLLNPKSPYTYLNYLHEHDRLHAFFFFEDFEVPRKEFSSYLKWAGSQLPTLRLRREVTDVLETGDGYMVKVQNYESGEEETYETRHVVLGTGHEPNVPEFVYSLPSRDVFHTSRYLYRKDEIKEGDTVTIIGSGQSAAEIYYDLLQRKRDESFTLNWYTRSGGFFQMESAKMAQQLFSPDYIRYFRTLPVDKRKGTVDDLSKLRHGVKGSLLESIYKELYHQSIDGEPLTTTIMQTTSLEDIEEKEEGYTLTLHHTEKDELFQIHSDKVILATGYKPRIPDWLERFENKIVWEDEHVFKVDDHYRIVREEESKGHLYTLTNLEYSHGSGATNLSLSPYRNATILHNMTGEEHFRIPKNSVFQTFFPKEEGL</sequence>
<comment type="pathway">
    <text evidence="2">Siderophore biosynthesis.</text>
</comment>
<organism evidence="15 16">
    <name type="scientific">Priestia endophytica DSM 13796</name>
    <dbReference type="NCBI Taxonomy" id="1121089"/>
    <lineage>
        <taxon>Bacteria</taxon>
        <taxon>Bacillati</taxon>
        <taxon>Bacillota</taxon>
        <taxon>Bacilli</taxon>
        <taxon>Bacillales</taxon>
        <taxon>Bacillaceae</taxon>
        <taxon>Priestia</taxon>
    </lineage>
</organism>
<evidence type="ECO:0000256" key="10">
    <source>
        <dbReference type="ARBA" id="ARBA00029939"/>
    </source>
</evidence>
<evidence type="ECO:0000256" key="1">
    <source>
        <dbReference type="ARBA" id="ARBA00001974"/>
    </source>
</evidence>
<dbReference type="EC" id="1.14.13.59" evidence="4"/>
<evidence type="ECO:0000256" key="13">
    <source>
        <dbReference type="ARBA" id="ARBA00032738"/>
    </source>
</evidence>
<evidence type="ECO:0000256" key="6">
    <source>
        <dbReference type="ARBA" id="ARBA00022630"/>
    </source>
</evidence>
<evidence type="ECO:0000313" key="16">
    <source>
        <dbReference type="Proteomes" id="UP000182762"/>
    </source>
</evidence>
<dbReference type="RefSeq" id="WP_061804314.1">
    <property type="nucleotide sequence ID" value="NZ_FOXX01000004.1"/>
</dbReference>
<evidence type="ECO:0000256" key="9">
    <source>
        <dbReference type="ARBA" id="ARBA00023002"/>
    </source>
</evidence>
<dbReference type="PANTHER" id="PTHR42802:SF1">
    <property type="entry name" value="L-ORNITHINE N(5)-MONOOXYGENASE"/>
    <property type="match status" value="1"/>
</dbReference>
<comment type="caution">
    <text evidence="15">The sequence shown here is derived from an EMBL/GenBank/DDBJ whole genome shotgun (WGS) entry which is preliminary data.</text>
</comment>
<evidence type="ECO:0000256" key="11">
    <source>
        <dbReference type="ARBA" id="ARBA00031158"/>
    </source>
</evidence>
<keyword evidence="7" id="KW-0274">FAD</keyword>
<accession>A0A1I5ZES2</accession>
<comment type="cofactor">
    <cofactor evidence="1">
        <name>FAD</name>
        <dbReference type="ChEBI" id="CHEBI:57692"/>
    </cofactor>
</comment>
<dbReference type="EMBL" id="FOXX01000004">
    <property type="protein sequence ID" value="SFQ54920.1"/>
    <property type="molecule type" value="Genomic_DNA"/>
</dbReference>
<proteinExistence type="inferred from homology"/>
<evidence type="ECO:0000256" key="7">
    <source>
        <dbReference type="ARBA" id="ARBA00022827"/>
    </source>
</evidence>
<comment type="similarity">
    <text evidence="3">Belongs to the lysine N(6)-hydroxylase/L-ornithine N(5)-oxygenase family.</text>
</comment>
<dbReference type="GeneID" id="93710661"/>
<evidence type="ECO:0000256" key="5">
    <source>
        <dbReference type="ARBA" id="ARBA00016406"/>
    </source>
</evidence>
<dbReference type="PRINTS" id="PR00368">
    <property type="entry name" value="FADPNR"/>
</dbReference>
<evidence type="ECO:0000256" key="12">
    <source>
        <dbReference type="ARBA" id="ARBA00032493"/>
    </source>
</evidence>
<evidence type="ECO:0000313" key="15">
    <source>
        <dbReference type="EMBL" id="SFQ54920.1"/>
    </source>
</evidence>
<evidence type="ECO:0000256" key="4">
    <source>
        <dbReference type="ARBA" id="ARBA00013076"/>
    </source>
</evidence>
<dbReference type="Proteomes" id="UP000182762">
    <property type="component" value="Unassembled WGS sequence"/>
</dbReference>
<evidence type="ECO:0000256" key="8">
    <source>
        <dbReference type="ARBA" id="ARBA00022857"/>
    </source>
</evidence>
<dbReference type="InterPro" id="IPR036188">
    <property type="entry name" value="FAD/NAD-bd_sf"/>
</dbReference>
<comment type="catalytic activity">
    <reaction evidence="14">
        <text>L-lysine + NADPH + O2 = N(6)-hydroxy-L-lysine + NADP(+) + H2O</text>
        <dbReference type="Rhea" id="RHEA:23228"/>
        <dbReference type="ChEBI" id="CHEBI:15377"/>
        <dbReference type="ChEBI" id="CHEBI:15379"/>
        <dbReference type="ChEBI" id="CHEBI:32551"/>
        <dbReference type="ChEBI" id="CHEBI:57783"/>
        <dbReference type="ChEBI" id="CHEBI:57820"/>
        <dbReference type="ChEBI" id="CHEBI:58349"/>
        <dbReference type="EC" id="1.14.13.59"/>
    </reaction>
</comment>
<name>A0A1I5ZES2_9BACI</name>
<keyword evidence="6" id="KW-0285">Flavoprotein</keyword>
<dbReference type="Pfam" id="PF13434">
    <property type="entry name" value="Lys_Orn_oxgnase"/>
    <property type="match status" value="1"/>
</dbReference>
<gene>
    <name evidence="15" type="ORF">SAMN02745910_01986</name>
</gene>
<keyword evidence="16" id="KW-1185">Reference proteome</keyword>
<dbReference type="PANTHER" id="PTHR42802">
    <property type="entry name" value="MONOOXYGENASE"/>
    <property type="match status" value="1"/>
</dbReference>
<dbReference type="Gene3D" id="3.50.50.60">
    <property type="entry name" value="FAD/NAD(P)-binding domain"/>
    <property type="match status" value="1"/>
</dbReference>
<reference evidence="15 16" key="1">
    <citation type="submission" date="2016-10" db="EMBL/GenBank/DDBJ databases">
        <authorList>
            <person name="Varghese N."/>
            <person name="Submissions S."/>
        </authorList>
    </citation>
    <scope>NUCLEOTIDE SEQUENCE [LARGE SCALE GENOMIC DNA]</scope>
    <source>
        <strain evidence="15 16">DSM 13796</strain>
    </source>
</reference>
<dbReference type="SUPFAM" id="SSF51905">
    <property type="entry name" value="FAD/NAD(P)-binding domain"/>
    <property type="match status" value="2"/>
</dbReference>
<keyword evidence="8" id="KW-0521">NADP</keyword>
<evidence type="ECO:0000256" key="14">
    <source>
        <dbReference type="ARBA" id="ARBA00048407"/>
    </source>
</evidence>
<evidence type="ECO:0000256" key="2">
    <source>
        <dbReference type="ARBA" id="ARBA00004924"/>
    </source>
</evidence>
<keyword evidence="9" id="KW-0560">Oxidoreductase</keyword>
<evidence type="ECO:0000256" key="3">
    <source>
        <dbReference type="ARBA" id="ARBA00007588"/>
    </source>
</evidence>
<protein>
    <recommendedName>
        <fullName evidence="5">L-lysine N6-monooxygenase MbtG</fullName>
        <ecNumber evidence="4">1.14.13.59</ecNumber>
    </recommendedName>
    <alternativeName>
        <fullName evidence="13">Lysine 6-N-hydroxylase</fullName>
    </alternativeName>
    <alternativeName>
        <fullName evidence="12">Lysine N6-hydroxylase</fullName>
    </alternativeName>
    <alternativeName>
        <fullName evidence="10">Lysine-N-oxygenase</fullName>
    </alternativeName>
    <alternativeName>
        <fullName evidence="11">Mycobactin synthase protein G</fullName>
    </alternativeName>
</protein>